<evidence type="ECO:0000256" key="7">
    <source>
        <dbReference type="ARBA" id="ARBA00022741"/>
    </source>
</evidence>
<evidence type="ECO:0000256" key="2">
    <source>
        <dbReference type="ARBA" id="ARBA00005019"/>
    </source>
</evidence>
<comment type="caution">
    <text evidence="13">The sequence shown here is derived from an EMBL/GenBank/DDBJ whole genome shotgun (WGS) entry which is preliminary data.</text>
</comment>
<evidence type="ECO:0000256" key="9">
    <source>
        <dbReference type="ARBA" id="ARBA00023027"/>
    </source>
</evidence>
<evidence type="ECO:0000256" key="4">
    <source>
        <dbReference type="ARBA" id="ARBA00022642"/>
    </source>
</evidence>
<evidence type="ECO:0000256" key="8">
    <source>
        <dbReference type="ARBA" id="ARBA00022840"/>
    </source>
</evidence>
<dbReference type="Gene3D" id="3.40.50.620">
    <property type="entry name" value="HUPs"/>
    <property type="match status" value="1"/>
</dbReference>
<dbReference type="Pfam" id="PF01467">
    <property type="entry name" value="CTP_transf_like"/>
    <property type="match status" value="1"/>
</dbReference>
<evidence type="ECO:0000256" key="1">
    <source>
        <dbReference type="ARBA" id="ARBA00002324"/>
    </source>
</evidence>
<keyword evidence="9 11" id="KW-0520">NAD</keyword>
<dbReference type="InterPro" id="IPR005248">
    <property type="entry name" value="NadD/NMNAT"/>
</dbReference>
<keyword evidence="5 11" id="KW-0808">Transferase</keyword>
<dbReference type="NCBIfam" id="NF000843">
    <property type="entry name" value="PRK00071.2-2"/>
    <property type="match status" value="1"/>
</dbReference>
<evidence type="ECO:0000256" key="11">
    <source>
        <dbReference type="HAMAP-Rule" id="MF_00244"/>
    </source>
</evidence>
<evidence type="ECO:0000256" key="5">
    <source>
        <dbReference type="ARBA" id="ARBA00022679"/>
    </source>
</evidence>
<evidence type="ECO:0000256" key="3">
    <source>
        <dbReference type="ARBA" id="ARBA00009014"/>
    </source>
</evidence>
<dbReference type="EMBL" id="JBHUIY010000056">
    <property type="protein sequence ID" value="MFD2235595.1"/>
    <property type="molecule type" value="Genomic_DNA"/>
</dbReference>
<dbReference type="InterPro" id="IPR014729">
    <property type="entry name" value="Rossmann-like_a/b/a_fold"/>
</dbReference>
<dbReference type="SUPFAM" id="SSF52374">
    <property type="entry name" value="Nucleotidylyl transferase"/>
    <property type="match status" value="1"/>
</dbReference>
<evidence type="ECO:0000313" key="13">
    <source>
        <dbReference type="EMBL" id="MFD2235595.1"/>
    </source>
</evidence>
<gene>
    <name evidence="11" type="primary">nadD</name>
    <name evidence="13" type="ORF">ACFSNB_17480</name>
</gene>
<dbReference type="CDD" id="cd02165">
    <property type="entry name" value="NMNAT"/>
    <property type="match status" value="1"/>
</dbReference>
<proteinExistence type="inferred from homology"/>
<dbReference type="RefSeq" id="WP_377318923.1">
    <property type="nucleotide sequence ID" value="NZ_JBHUIY010000056.1"/>
</dbReference>
<keyword evidence="14" id="KW-1185">Reference proteome</keyword>
<dbReference type="InterPro" id="IPR004821">
    <property type="entry name" value="Cyt_trans-like"/>
</dbReference>
<comment type="function">
    <text evidence="1 11">Catalyzes the reversible adenylation of nicotinate mononucleotide (NaMN) to nicotinic acid adenine dinucleotide (NaAD).</text>
</comment>
<comment type="similarity">
    <text evidence="3 11">Belongs to the NadD family.</text>
</comment>
<dbReference type="PANTHER" id="PTHR39321:SF3">
    <property type="entry name" value="PHOSPHOPANTETHEINE ADENYLYLTRANSFERASE"/>
    <property type="match status" value="1"/>
</dbReference>
<dbReference type="HAMAP" id="MF_00244">
    <property type="entry name" value="NaMN_adenylyltr"/>
    <property type="match status" value="1"/>
</dbReference>
<dbReference type="GO" id="GO:0004515">
    <property type="term" value="F:nicotinate-nucleotide adenylyltransferase activity"/>
    <property type="evidence" value="ECO:0007669"/>
    <property type="project" value="UniProtKB-EC"/>
</dbReference>
<reference evidence="14" key="1">
    <citation type="journal article" date="2019" name="Int. J. Syst. Evol. Microbiol.">
        <title>The Global Catalogue of Microorganisms (GCM) 10K type strain sequencing project: providing services to taxonomists for standard genome sequencing and annotation.</title>
        <authorList>
            <consortium name="The Broad Institute Genomics Platform"/>
            <consortium name="The Broad Institute Genome Sequencing Center for Infectious Disease"/>
            <person name="Wu L."/>
            <person name="Ma J."/>
        </authorList>
    </citation>
    <scope>NUCLEOTIDE SEQUENCE [LARGE SCALE GENOMIC DNA]</scope>
    <source>
        <strain evidence="14">KCTC 15012</strain>
    </source>
</reference>
<organism evidence="13 14">
    <name type="scientific">Phaeospirillum tilakii</name>
    <dbReference type="NCBI Taxonomy" id="741673"/>
    <lineage>
        <taxon>Bacteria</taxon>
        <taxon>Pseudomonadati</taxon>
        <taxon>Pseudomonadota</taxon>
        <taxon>Alphaproteobacteria</taxon>
        <taxon>Rhodospirillales</taxon>
        <taxon>Rhodospirillaceae</taxon>
        <taxon>Phaeospirillum</taxon>
    </lineage>
</organism>
<comment type="catalytic activity">
    <reaction evidence="10 11">
        <text>nicotinate beta-D-ribonucleotide + ATP + H(+) = deamido-NAD(+) + diphosphate</text>
        <dbReference type="Rhea" id="RHEA:22860"/>
        <dbReference type="ChEBI" id="CHEBI:15378"/>
        <dbReference type="ChEBI" id="CHEBI:30616"/>
        <dbReference type="ChEBI" id="CHEBI:33019"/>
        <dbReference type="ChEBI" id="CHEBI:57502"/>
        <dbReference type="ChEBI" id="CHEBI:58437"/>
        <dbReference type="EC" id="2.7.7.18"/>
    </reaction>
</comment>
<evidence type="ECO:0000256" key="6">
    <source>
        <dbReference type="ARBA" id="ARBA00022695"/>
    </source>
</evidence>
<feature type="domain" description="Cytidyltransferase-like" evidence="12">
    <location>
        <begin position="28"/>
        <end position="208"/>
    </location>
</feature>
<sequence length="213" mass="23251">MPVPPPPSAVPPLPPNPWGDRRRLRVGLLGGSFNPAHDGHRHIALLALRRLGLDQVWLLVSPQNPLKSPAETPPQPVRIASARAIAGRHPGLRVSGVEARLGTRYTADTLVALTRRFPRTRFVWLMGADNLAQIDRWARWGTIFRTVPVAIFARGPYSQRALAAKAARRFAPFRLAAGAAHALAATRPPAWVYLSIRRHPASSTALRAARGVS</sequence>
<keyword evidence="4 11" id="KW-0662">Pyridine nucleotide biosynthesis</keyword>
<accession>A0ABW5CEB3</accession>
<dbReference type="Proteomes" id="UP001597296">
    <property type="component" value="Unassembled WGS sequence"/>
</dbReference>
<protein>
    <recommendedName>
        <fullName evidence="11">Probable nicotinate-nucleotide adenylyltransferase</fullName>
        <ecNumber evidence="11">2.7.7.18</ecNumber>
    </recommendedName>
    <alternativeName>
        <fullName evidence="11">Deamido-NAD(+) diphosphorylase</fullName>
    </alternativeName>
    <alternativeName>
        <fullName evidence="11">Deamido-NAD(+) pyrophosphorylase</fullName>
    </alternativeName>
    <alternativeName>
        <fullName evidence="11">Nicotinate mononucleotide adenylyltransferase</fullName>
        <shortName evidence="11">NaMN adenylyltransferase</shortName>
    </alternativeName>
</protein>
<keyword evidence="7 11" id="KW-0547">Nucleotide-binding</keyword>
<dbReference type="EC" id="2.7.7.18" evidence="11"/>
<dbReference type="PANTHER" id="PTHR39321">
    <property type="entry name" value="NICOTINATE-NUCLEOTIDE ADENYLYLTRANSFERASE-RELATED"/>
    <property type="match status" value="1"/>
</dbReference>
<keyword evidence="6 11" id="KW-0548">Nucleotidyltransferase</keyword>
<comment type="pathway">
    <text evidence="2 11">Cofactor biosynthesis; NAD(+) biosynthesis; deamido-NAD(+) from nicotinate D-ribonucleotide: step 1/1.</text>
</comment>
<evidence type="ECO:0000256" key="10">
    <source>
        <dbReference type="ARBA" id="ARBA00048721"/>
    </source>
</evidence>
<evidence type="ECO:0000313" key="14">
    <source>
        <dbReference type="Proteomes" id="UP001597296"/>
    </source>
</evidence>
<keyword evidence="8 11" id="KW-0067">ATP-binding</keyword>
<name>A0ABW5CEB3_9PROT</name>
<evidence type="ECO:0000259" key="12">
    <source>
        <dbReference type="Pfam" id="PF01467"/>
    </source>
</evidence>